<organism evidence="1 2">
    <name type="scientific">Candidatus Scybalomonas excrementavium</name>
    <dbReference type="NCBI Taxonomy" id="2840943"/>
    <lineage>
        <taxon>Bacteria</taxon>
        <taxon>Bacillati</taxon>
        <taxon>Bacillota</taxon>
        <taxon>Clostridia</taxon>
        <taxon>Lachnospirales</taxon>
        <taxon>Lachnospiraceae</taxon>
        <taxon>Lachnospiraceae incertae sedis</taxon>
        <taxon>Candidatus Scybalomonas</taxon>
    </lineage>
</organism>
<proteinExistence type="predicted"/>
<accession>A0A9D9I0A1</accession>
<protein>
    <submittedName>
        <fullName evidence="1">Uncharacterized protein</fullName>
    </submittedName>
</protein>
<sequence>MSQNYENYENSLYEVDMDCVREQQEVERGSLNMYGGEEVQQMGCHDRNGCERNGCERNEAIRERSFDFEETRIERESQRGCGSQMVVKEKGCHEREYDEKECHRERIENHRKNSCGCNWNWILLLFLLCCWK</sequence>
<reference evidence="1" key="2">
    <citation type="journal article" date="2021" name="PeerJ">
        <title>Extensive microbial diversity within the chicken gut microbiome revealed by metagenomics and culture.</title>
        <authorList>
            <person name="Gilroy R."/>
            <person name="Ravi A."/>
            <person name="Getino M."/>
            <person name="Pursley I."/>
            <person name="Horton D.L."/>
            <person name="Alikhan N.F."/>
            <person name="Baker D."/>
            <person name="Gharbi K."/>
            <person name="Hall N."/>
            <person name="Watson M."/>
            <person name="Adriaenssens E.M."/>
            <person name="Foster-Nyarko E."/>
            <person name="Jarju S."/>
            <person name="Secka A."/>
            <person name="Antonio M."/>
            <person name="Oren A."/>
            <person name="Chaudhuri R.R."/>
            <person name="La Ragione R."/>
            <person name="Hildebrand F."/>
            <person name="Pallen M.J."/>
        </authorList>
    </citation>
    <scope>NUCLEOTIDE SEQUENCE</scope>
    <source>
        <strain evidence="1">E3-2379</strain>
    </source>
</reference>
<reference evidence="1" key="1">
    <citation type="submission" date="2020-10" db="EMBL/GenBank/DDBJ databases">
        <authorList>
            <person name="Gilroy R."/>
        </authorList>
    </citation>
    <scope>NUCLEOTIDE SEQUENCE</scope>
    <source>
        <strain evidence="1">E3-2379</strain>
    </source>
</reference>
<comment type="caution">
    <text evidence="1">The sequence shown here is derived from an EMBL/GenBank/DDBJ whole genome shotgun (WGS) entry which is preliminary data.</text>
</comment>
<gene>
    <name evidence="1" type="ORF">IAC13_04690</name>
</gene>
<evidence type="ECO:0000313" key="2">
    <source>
        <dbReference type="Proteomes" id="UP000823618"/>
    </source>
</evidence>
<name>A0A9D9I0A1_9FIRM</name>
<dbReference type="EMBL" id="JADIML010000131">
    <property type="protein sequence ID" value="MBO8463212.1"/>
    <property type="molecule type" value="Genomic_DNA"/>
</dbReference>
<dbReference type="AlphaFoldDB" id="A0A9D9I0A1"/>
<evidence type="ECO:0000313" key="1">
    <source>
        <dbReference type="EMBL" id="MBO8463212.1"/>
    </source>
</evidence>
<dbReference type="Proteomes" id="UP000823618">
    <property type="component" value="Unassembled WGS sequence"/>
</dbReference>